<dbReference type="KEGG" id="goe:100904377"/>
<keyword evidence="1" id="KW-0732">Signal</keyword>
<dbReference type="Proteomes" id="UP000694867">
    <property type="component" value="Unplaced"/>
</dbReference>
<sequence length="133" mass="14436">MLVKASIFGLAAILGLAASQLTRENIKNAKECVFGAPFSAYGGYAWSRLICGPLTRQAKYAIGQAEFRGLSHNTMPRAGASFEMVHGMIDNRFCSLATMESSVPRSEPMTSDLCCYSKEPKWGRTCIGVSEKS</sequence>
<evidence type="ECO:0000256" key="1">
    <source>
        <dbReference type="SAM" id="SignalP"/>
    </source>
</evidence>
<dbReference type="AlphaFoldDB" id="A0AAJ6QU28"/>
<dbReference type="GeneID" id="100904377"/>
<dbReference type="RefSeq" id="XP_003745819.1">
    <property type="nucleotide sequence ID" value="XM_003745771.1"/>
</dbReference>
<evidence type="ECO:0000313" key="3">
    <source>
        <dbReference type="RefSeq" id="XP_003745819.1"/>
    </source>
</evidence>
<feature type="signal peptide" evidence="1">
    <location>
        <begin position="1"/>
        <end position="19"/>
    </location>
</feature>
<reference evidence="3" key="1">
    <citation type="submission" date="2025-08" db="UniProtKB">
        <authorList>
            <consortium name="RefSeq"/>
        </authorList>
    </citation>
    <scope>IDENTIFICATION</scope>
</reference>
<evidence type="ECO:0000313" key="2">
    <source>
        <dbReference type="Proteomes" id="UP000694867"/>
    </source>
</evidence>
<feature type="chain" id="PRO_5042547102" evidence="1">
    <location>
        <begin position="20"/>
        <end position="133"/>
    </location>
</feature>
<name>A0AAJ6QU28_9ACAR</name>
<protein>
    <submittedName>
        <fullName evidence="3">Uncharacterized protein LOC100904377</fullName>
    </submittedName>
</protein>
<accession>A0AAJ6QU28</accession>
<keyword evidence="2" id="KW-1185">Reference proteome</keyword>
<organism evidence="2 3">
    <name type="scientific">Galendromus occidentalis</name>
    <name type="common">western predatory mite</name>
    <dbReference type="NCBI Taxonomy" id="34638"/>
    <lineage>
        <taxon>Eukaryota</taxon>
        <taxon>Metazoa</taxon>
        <taxon>Ecdysozoa</taxon>
        <taxon>Arthropoda</taxon>
        <taxon>Chelicerata</taxon>
        <taxon>Arachnida</taxon>
        <taxon>Acari</taxon>
        <taxon>Parasitiformes</taxon>
        <taxon>Mesostigmata</taxon>
        <taxon>Gamasina</taxon>
        <taxon>Phytoseioidea</taxon>
        <taxon>Phytoseiidae</taxon>
        <taxon>Typhlodrominae</taxon>
        <taxon>Galendromus</taxon>
    </lineage>
</organism>
<proteinExistence type="predicted"/>
<gene>
    <name evidence="3" type="primary">LOC100904377</name>
</gene>